<feature type="compositionally biased region" description="Basic and acidic residues" evidence="1">
    <location>
        <begin position="149"/>
        <end position="159"/>
    </location>
</feature>
<dbReference type="AlphaFoldDB" id="A0A9W9ICH6"/>
<feature type="compositionally biased region" description="Basic and acidic residues" evidence="1">
    <location>
        <begin position="110"/>
        <end position="122"/>
    </location>
</feature>
<protein>
    <submittedName>
        <fullName evidence="2">Uncharacterized protein</fullName>
    </submittedName>
</protein>
<keyword evidence="3" id="KW-1185">Reference proteome</keyword>
<reference evidence="2" key="1">
    <citation type="submission" date="2022-11" db="EMBL/GenBank/DDBJ databases">
        <authorList>
            <person name="Petersen C."/>
        </authorList>
    </citation>
    <scope>NUCLEOTIDE SEQUENCE</scope>
    <source>
        <strain evidence="2">IBT 21917</strain>
    </source>
</reference>
<dbReference type="OrthoDB" id="2359117at2759"/>
<accession>A0A9W9ICH6</accession>
<dbReference type="EMBL" id="JAPQKO010000003">
    <property type="protein sequence ID" value="KAJ5173449.1"/>
    <property type="molecule type" value="Genomic_DNA"/>
</dbReference>
<feature type="compositionally biased region" description="Polar residues" evidence="1">
    <location>
        <begin position="76"/>
        <end position="96"/>
    </location>
</feature>
<evidence type="ECO:0000313" key="3">
    <source>
        <dbReference type="Proteomes" id="UP001146351"/>
    </source>
</evidence>
<feature type="compositionally biased region" description="Basic and acidic residues" evidence="1">
    <location>
        <begin position="496"/>
        <end position="506"/>
    </location>
</feature>
<feature type="compositionally biased region" description="Polar residues" evidence="1">
    <location>
        <begin position="123"/>
        <end position="139"/>
    </location>
</feature>
<feature type="region of interest" description="Disordered" evidence="1">
    <location>
        <begin position="70"/>
        <end position="195"/>
    </location>
</feature>
<dbReference type="Proteomes" id="UP001146351">
    <property type="component" value="Unassembled WGS sequence"/>
</dbReference>
<feature type="compositionally biased region" description="Low complexity" evidence="1">
    <location>
        <begin position="97"/>
        <end position="108"/>
    </location>
</feature>
<name>A0A9W9ICH6_9EURO</name>
<reference evidence="2" key="2">
    <citation type="journal article" date="2023" name="IMA Fungus">
        <title>Comparative genomic study of the Penicillium genus elucidates a diverse pangenome and 15 lateral gene transfer events.</title>
        <authorList>
            <person name="Petersen C."/>
            <person name="Sorensen T."/>
            <person name="Nielsen M.R."/>
            <person name="Sondergaard T.E."/>
            <person name="Sorensen J.L."/>
            <person name="Fitzpatrick D.A."/>
            <person name="Frisvad J.C."/>
            <person name="Nielsen K.L."/>
        </authorList>
    </citation>
    <scope>NUCLEOTIDE SEQUENCE</scope>
    <source>
        <strain evidence="2">IBT 21917</strain>
    </source>
</reference>
<evidence type="ECO:0000256" key="1">
    <source>
        <dbReference type="SAM" id="MobiDB-lite"/>
    </source>
</evidence>
<comment type="caution">
    <text evidence="2">The sequence shown here is derived from an EMBL/GenBank/DDBJ whole genome shotgun (WGS) entry which is preliminary data.</text>
</comment>
<feature type="compositionally biased region" description="Polar residues" evidence="1">
    <location>
        <begin position="456"/>
        <end position="483"/>
    </location>
</feature>
<feature type="compositionally biased region" description="Polar residues" evidence="1">
    <location>
        <begin position="348"/>
        <end position="357"/>
    </location>
</feature>
<feature type="region of interest" description="Disordered" evidence="1">
    <location>
        <begin position="207"/>
        <end position="230"/>
    </location>
</feature>
<sequence>MCDREYDQPPSSRGVPQAEASADTEAANTNTRKGVMASEQIQVPQSPQSLSLQTDGVTDRVYDKIDSTGAYIESSECGSDTSVDGQRPEIQSASTFPDSLPSSSLNDSTRSMELDNPKENERATSTYQNALSHQDQLRAQPTKGDAALEQEHDAVKTEDSSQDSLPPLRSPAQLESRIRNGTHFTPGHKRTATGDIKSVSSGIAALHSSDVNGVRRRSKSTGAPTHGGRIAQLSVHIRTRLSYAAAKIEKSRQSQAASTQLPLRGLESLPAWKPSVHSNAHSTPSSPPASSPQHKPYASCTNVPHLYPSHHRSQSAISSPGKLAPASKLAPPVDITSNGDTRRRRPNPNINSGSSEYSPHARHRRHHSHQDPPAARFNNSMGVLGPGTPNFTPSSYAPLSAQGELYRSRTQSESTSMEQDAIETLLFMSSPENSGYRSSPRPLQPPATQNVLNATIYSDGNGTDASHGRTTPNDNSQQHTRPSQGARGPRPGLESRAGDEIDRLLDQMDSDSEDESRYGSHRRVTSQTNRGQA</sequence>
<evidence type="ECO:0000313" key="2">
    <source>
        <dbReference type="EMBL" id="KAJ5173449.1"/>
    </source>
</evidence>
<organism evidence="2 3">
    <name type="scientific">Penicillium capsulatum</name>
    <dbReference type="NCBI Taxonomy" id="69766"/>
    <lineage>
        <taxon>Eukaryota</taxon>
        <taxon>Fungi</taxon>
        <taxon>Dikarya</taxon>
        <taxon>Ascomycota</taxon>
        <taxon>Pezizomycotina</taxon>
        <taxon>Eurotiomycetes</taxon>
        <taxon>Eurotiomycetidae</taxon>
        <taxon>Eurotiales</taxon>
        <taxon>Aspergillaceae</taxon>
        <taxon>Penicillium</taxon>
    </lineage>
</organism>
<feature type="region of interest" description="Disordered" evidence="1">
    <location>
        <begin position="1"/>
        <end position="56"/>
    </location>
</feature>
<gene>
    <name evidence="2" type="ORF">N7492_006042</name>
</gene>
<feature type="compositionally biased region" description="Low complexity" evidence="1">
    <location>
        <begin position="44"/>
        <end position="53"/>
    </location>
</feature>
<feature type="region of interest" description="Disordered" evidence="1">
    <location>
        <begin position="456"/>
        <end position="533"/>
    </location>
</feature>
<feature type="region of interest" description="Disordered" evidence="1">
    <location>
        <begin position="273"/>
        <end position="396"/>
    </location>
</feature>
<proteinExistence type="predicted"/>